<evidence type="ECO:0000313" key="3">
    <source>
        <dbReference type="Proteomes" id="UP000807306"/>
    </source>
</evidence>
<evidence type="ECO:0000256" key="1">
    <source>
        <dbReference type="SAM" id="SignalP"/>
    </source>
</evidence>
<feature type="signal peptide" evidence="1">
    <location>
        <begin position="1"/>
        <end position="26"/>
    </location>
</feature>
<dbReference type="Proteomes" id="UP000807306">
    <property type="component" value="Unassembled WGS sequence"/>
</dbReference>
<comment type="caution">
    <text evidence="2">The sequence shown here is derived from an EMBL/GenBank/DDBJ whole genome shotgun (WGS) entry which is preliminary data.</text>
</comment>
<keyword evidence="3" id="KW-1185">Reference proteome</keyword>
<accession>A0A9P6ER42</accession>
<keyword evidence="1" id="KW-0732">Signal</keyword>
<organism evidence="2 3">
    <name type="scientific">Crepidotus variabilis</name>
    <dbReference type="NCBI Taxonomy" id="179855"/>
    <lineage>
        <taxon>Eukaryota</taxon>
        <taxon>Fungi</taxon>
        <taxon>Dikarya</taxon>
        <taxon>Basidiomycota</taxon>
        <taxon>Agaricomycotina</taxon>
        <taxon>Agaricomycetes</taxon>
        <taxon>Agaricomycetidae</taxon>
        <taxon>Agaricales</taxon>
        <taxon>Agaricineae</taxon>
        <taxon>Crepidotaceae</taxon>
        <taxon>Crepidotus</taxon>
    </lineage>
</organism>
<feature type="chain" id="PRO_5040205501" evidence="1">
    <location>
        <begin position="27"/>
        <end position="99"/>
    </location>
</feature>
<gene>
    <name evidence="2" type="ORF">CPB83DRAFT_845699</name>
</gene>
<proteinExistence type="predicted"/>
<name>A0A9P6ER42_9AGAR</name>
<reference evidence="2" key="1">
    <citation type="submission" date="2020-11" db="EMBL/GenBank/DDBJ databases">
        <authorList>
            <consortium name="DOE Joint Genome Institute"/>
            <person name="Ahrendt S."/>
            <person name="Riley R."/>
            <person name="Andreopoulos W."/>
            <person name="Labutti K."/>
            <person name="Pangilinan J."/>
            <person name="Ruiz-Duenas F.J."/>
            <person name="Barrasa J.M."/>
            <person name="Sanchez-Garcia M."/>
            <person name="Camarero S."/>
            <person name="Miyauchi S."/>
            <person name="Serrano A."/>
            <person name="Linde D."/>
            <person name="Babiker R."/>
            <person name="Drula E."/>
            <person name="Ayuso-Fernandez I."/>
            <person name="Pacheco R."/>
            <person name="Padilla G."/>
            <person name="Ferreira P."/>
            <person name="Barriuso J."/>
            <person name="Kellner H."/>
            <person name="Castanera R."/>
            <person name="Alfaro M."/>
            <person name="Ramirez L."/>
            <person name="Pisabarro A.G."/>
            <person name="Kuo A."/>
            <person name="Tritt A."/>
            <person name="Lipzen A."/>
            <person name="He G."/>
            <person name="Yan M."/>
            <person name="Ng V."/>
            <person name="Cullen D."/>
            <person name="Martin F."/>
            <person name="Rosso M.-N."/>
            <person name="Henrissat B."/>
            <person name="Hibbett D."/>
            <person name="Martinez A.T."/>
            <person name="Grigoriev I.V."/>
        </authorList>
    </citation>
    <scope>NUCLEOTIDE SEQUENCE</scope>
    <source>
        <strain evidence="2">CBS 506.95</strain>
    </source>
</reference>
<evidence type="ECO:0000313" key="2">
    <source>
        <dbReference type="EMBL" id="KAF9533691.1"/>
    </source>
</evidence>
<sequence>MFARSSSIVLFFVLTFLALFTPITLAAPVPVAAPEALASLPVRADAPASLMGRFYQRSHVLVARSAEAAAAPIADSEFEPLLRSERFMLKVKRNQEVVA</sequence>
<protein>
    <submittedName>
        <fullName evidence="2">Uncharacterized protein</fullName>
    </submittedName>
</protein>
<dbReference type="AlphaFoldDB" id="A0A9P6ER42"/>
<dbReference type="EMBL" id="MU157828">
    <property type="protein sequence ID" value="KAF9533691.1"/>
    <property type="molecule type" value="Genomic_DNA"/>
</dbReference>